<feature type="transmembrane region" description="Helical" evidence="1">
    <location>
        <begin position="6"/>
        <end position="24"/>
    </location>
</feature>
<reference evidence="2 3" key="1">
    <citation type="submission" date="2017-03" db="EMBL/GenBank/DDBJ databases">
        <title>Genome of the blue death feigning beetle - Asbolus verrucosus.</title>
        <authorList>
            <person name="Rider S.D."/>
        </authorList>
    </citation>
    <scope>NUCLEOTIDE SEQUENCE [LARGE SCALE GENOMIC DNA]</scope>
    <source>
        <strain evidence="2">Butters</strain>
        <tissue evidence="2">Head and leg muscle</tissue>
    </source>
</reference>
<protein>
    <submittedName>
        <fullName evidence="2">Uncharacterized protein</fullName>
    </submittedName>
</protein>
<proteinExistence type="predicted"/>
<evidence type="ECO:0000313" key="2">
    <source>
        <dbReference type="EMBL" id="RZB94425.1"/>
    </source>
</evidence>
<feature type="non-terminal residue" evidence="2">
    <location>
        <position position="1"/>
    </location>
</feature>
<keyword evidence="1" id="KW-1133">Transmembrane helix</keyword>
<accession>A0A482VEX4</accession>
<comment type="caution">
    <text evidence="2">The sequence shown here is derived from an EMBL/GenBank/DDBJ whole genome shotgun (WGS) entry which is preliminary data.</text>
</comment>
<name>A0A482VEX4_ASBVE</name>
<dbReference type="EMBL" id="QDEB01106564">
    <property type="protein sequence ID" value="RZB94425.1"/>
    <property type="molecule type" value="Genomic_DNA"/>
</dbReference>
<dbReference type="Proteomes" id="UP000292052">
    <property type="component" value="Unassembled WGS sequence"/>
</dbReference>
<sequence>VFFQTVNILHVTLIIIFVHVTIARPGNFEEFGNRPHEDRCKDGDVSIPFETICDLYIFLCFLITFKDHVN</sequence>
<evidence type="ECO:0000256" key="1">
    <source>
        <dbReference type="SAM" id="Phobius"/>
    </source>
</evidence>
<gene>
    <name evidence="2" type="ORF">BDFB_013961</name>
</gene>
<organism evidence="2 3">
    <name type="scientific">Asbolus verrucosus</name>
    <name type="common">Desert ironclad beetle</name>
    <dbReference type="NCBI Taxonomy" id="1661398"/>
    <lineage>
        <taxon>Eukaryota</taxon>
        <taxon>Metazoa</taxon>
        <taxon>Ecdysozoa</taxon>
        <taxon>Arthropoda</taxon>
        <taxon>Hexapoda</taxon>
        <taxon>Insecta</taxon>
        <taxon>Pterygota</taxon>
        <taxon>Neoptera</taxon>
        <taxon>Endopterygota</taxon>
        <taxon>Coleoptera</taxon>
        <taxon>Polyphaga</taxon>
        <taxon>Cucujiformia</taxon>
        <taxon>Tenebrionidae</taxon>
        <taxon>Pimeliinae</taxon>
        <taxon>Asbolus</taxon>
    </lineage>
</organism>
<dbReference type="AlphaFoldDB" id="A0A482VEX4"/>
<keyword evidence="3" id="KW-1185">Reference proteome</keyword>
<feature type="transmembrane region" description="Helical" evidence="1">
    <location>
        <begin position="45"/>
        <end position="65"/>
    </location>
</feature>
<keyword evidence="1" id="KW-0472">Membrane</keyword>
<keyword evidence="1" id="KW-0812">Transmembrane</keyword>
<evidence type="ECO:0000313" key="3">
    <source>
        <dbReference type="Proteomes" id="UP000292052"/>
    </source>
</evidence>